<dbReference type="PIRSF" id="PIRSF031509">
    <property type="entry name" value="Cell_wall_LiaF/YvqF"/>
    <property type="match status" value="1"/>
</dbReference>
<dbReference type="RefSeq" id="WP_101647506.1">
    <property type="nucleotide sequence ID" value="NZ_PGVE01000037.1"/>
</dbReference>
<dbReference type="NCBIfam" id="NF040535">
    <property type="entry name" value="LiaF_C_term"/>
    <property type="match status" value="1"/>
</dbReference>
<reference evidence="3 4" key="1">
    <citation type="submission" date="2017-11" db="EMBL/GenBank/DDBJ databases">
        <title>Comparitive Functional Genomics of Dry Heat Resistant strains isolated from the Viking Spacecraft.</title>
        <authorList>
            <person name="Seuylemezian A."/>
            <person name="Cooper K."/>
            <person name="Vaishampayan P."/>
        </authorList>
    </citation>
    <scope>NUCLEOTIDE SEQUENCE [LARGE SCALE GENOMIC DNA]</scope>
    <source>
        <strain evidence="3 4">V32-6</strain>
    </source>
</reference>
<keyword evidence="1" id="KW-0812">Transmembrane</keyword>
<proteinExistence type="predicted"/>
<name>A0A2N5HJR6_9BACI</name>
<evidence type="ECO:0000313" key="4">
    <source>
        <dbReference type="Proteomes" id="UP000234950"/>
    </source>
</evidence>
<evidence type="ECO:0000256" key="1">
    <source>
        <dbReference type="SAM" id="Phobius"/>
    </source>
</evidence>
<dbReference type="OrthoDB" id="2351415at2"/>
<keyword evidence="4" id="KW-1185">Reference proteome</keyword>
<feature type="transmembrane region" description="Helical" evidence="1">
    <location>
        <begin position="57"/>
        <end position="89"/>
    </location>
</feature>
<dbReference type="EMBL" id="PGVE01000037">
    <property type="protein sequence ID" value="PLS05776.1"/>
    <property type="molecule type" value="Genomic_DNA"/>
</dbReference>
<dbReference type="GO" id="GO:0016020">
    <property type="term" value="C:membrane"/>
    <property type="evidence" value="ECO:0007669"/>
    <property type="project" value="InterPro"/>
</dbReference>
<feature type="domain" description="Cell wall-active antibiotics response LiaF-like C-terminal" evidence="2">
    <location>
        <begin position="129"/>
        <end position="241"/>
    </location>
</feature>
<keyword evidence="1" id="KW-0472">Membrane</keyword>
<sequence length="244" mass="27415">MFKNAKNDYLGWLVIFGIVILLLEILFFNRGLIFSLFIAGGMIYLGRKKSGKKIGRVLFIAGTIFFILSLVNMMTFKFLLLAILLHFFIQYINTKKQPKKISPELVSTESTETQETLISSEPLFNNILLGQQKTPHGVYDWNDVNIQTGIGDTVIDLSYTMLPKGEAIIFIRNIVGNIQILVPYETEVSIHHSGVMGSTKVFGNYGGKIFNQVFHLKTPGYETSETKVKIVTSLVVGNLEVSRI</sequence>
<gene>
    <name evidence="3" type="ORF">CVD27_08700</name>
</gene>
<accession>A0A2N5HJR6</accession>
<comment type="caution">
    <text evidence="3">The sequence shown here is derived from an EMBL/GenBank/DDBJ whole genome shotgun (WGS) entry which is preliminary data.</text>
</comment>
<evidence type="ECO:0000259" key="2">
    <source>
        <dbReference type="Pfam" id="PF09922"/>
    </source>
</evidence>
<dbReference type="InterPro" id="IPR047793">
    <property type="entry name" value="LiaF_C"/>
</dbReference>
<evidence type="ECO:0000313" key="3">
    <source>
        <dbReference type="EMBL" id="PLS05776.1"/>
    </source>
</evidence>
<dbReference type="Proteomes" id="UP000234950">
    <property type="component" value="Unassembled WGS sequence"/>
</dbReference>
<feature type="transmembrane region" description="Helical" evidence="1">
    <location>
        <begin position="12"/>
        <end position="45"/>
    </location>
</feature>
<organism evidence="3 4">
    <name type="scientific">Neobacillus cucumis</name>
    <dbReference type="NCBI Taxonomy" id="1740721"/>
    <lineage>
        <taxon>Bacteria</taxon>
        <taxon>Bacillati</taxon>
        <taxon>Bacillota</taxon>
        <taxon>Bacilli</taxon>
        <taxon>Bacillales</taxon>
        <taxon>Bacillaceae</taxon>
        <taxon>Neobacillus</taxon>
    </lineage>
</organism>
<dbReference type="InterPro" id="IPR016975">
    <property type="entry name" value="Cell_wall_LiaF"/>
</dbReference>
<dbReference type="AlphaFoldDB" id="A0A2N5HJR6"/>
<dbReference type="Pfam" id="PF09922">
    <property type="entry name" value="LiaF-like_C"/>
    <property type="match status" value="1"/>
</dbReference>
<dbReference type="InterPro" id="IPR024425">
    <property type="entry name" value="LiaF-like_C"/>
</dbReference>
<keyword evidence="1" id="KW-1133">Transmembrane helix</keyword>
<protein>
    <submittedName>
        <fullName evidence="3">Cell wall-active antibiotics response protein</fullName>
    </submittedName>
</protein>